<keyword evidence="3" id="KW-1185">Reference proteome</keyword>
<dbReference type="EMBL" id="CP021780">
    <property type="protein sequence ID" value="ASA22750.1"/>
    <property type="molecule type" value="Genomic_DNA"/>
</dbReference>
<proteinExistence type="predicted"/>
<dbReference type="OrthoDB" id="2628673at2"/>
<gene>
    <name evidence="2" type="ORF">B9T62_19275</name>
</gene>
<dbReference type="AlphaFoldDB" id="A0A2Z2KHT6"/>
<evidence type="ECO:0000313" key="2">
    <source>
        <dbReference type="EMBL" id="ASA22750.1"/>
    </source>
</evidence>
<dbReference type="KEGG" id="pdh:B9T62_19275"/>
<name>A0A2Z2KHT6_9BACL</name>
<reference evidence="2 3" key="1">
    <citation type="submission" date="2017-06" db="EMBL/GenBank/DDBJ databases">
        <title>Complete genome sequence of Paenibacillus donghaensis KCTC 13049T isolated from East Sea sediment, South Korea.</title>
        <authorList>
            <person name="Jung B.K."/>
            <person name="Hong S.-J."/>
            <person name="Shin J.-H."/>
        </authorList>
    </citation>
    <scope>NUCLEOTIDE SEQUENCE [LARGE SCALE GENOMIC DNA]</scope>
    <source>
        <strain evidence="2 3">KCTC 13049</strain>
    </source>
</reference>
<feature type="coiled-coil region" evidence="1">
    <location>
        <begin position="19"/>
        <end position="60"/>
    </location>
</feature>
<protein>
    <submittedName>
        <fullName evidence="2">Uncharacterized protein</fullName>
    </submittedName>
</protein>
<dbReference type="Proteomes" id="UP000249890">
    <property type="component" value="Chromosome"/>
</dbReference>
<keyword evidence="1" id="KW-0175">Coiled coil</keyword>
<evidence type="ECO:0000313" key="3">
    <source>
        <dbReference type="Proteomes" id="UP000249890"/>
    </source>
</evidence>
<sequence>MVVKKETASDKSPVITVDNESLANQVSDLAALVKSLLEQNQKLQAEKEEQKSAITKIENSLYETAEDKLDIDPREYVKLISLTDGGLNLATNTTVIRFNDFGVTKSVTFEDLRAIVDNHPTSAKEGAFLIQNEKAVKALYLEDEYENMLNKDQVESIITLPIHEIKKTLDTVSATLKETIVSRIIKGIMSGNSKFQDRGKILEIGNHIKKDLYKIVTEIEENNK</sequence>
<evidence type="ECO:0000256" key="1">
    <source>
        <dbReference type="SAM" id="Coils"/>
    </source>
</evidence>
<accession>A0A2Z2KHT6</accession>
<dbReference type="RefSeq" id="WP_087916748.1">
    <property type="nucleotide sequence ID" value="NZ_CP021780.1"/>
</dbReference>
<organism evidence="2 3">
    <name type="scientific">Paenibacillus donghaensis</name>
    <dbReference type="NCBI Taxonomy" id="414771"/>
    <lineage>
        <taxon>Bacteria</taxon>
        <taxon>Bacillati</taxon>
        <taxon>Bacillota</taxon>
        <taxon>Bacilli</taxon>
        <taxon>Bacillales</taxon>
        <taxon>Paenibacillaceae</taxon>
        <taxon>Paenibacillus</taxon>
    </lineage>
</organism>